<sequence>MGKHLINCYLKERRKRNQIMKFKMIDNTEINDVKKSLIPGNKLRLKAVHHYLKKTVTRWLKNGFCIYSKYAKGMYTDGHLLIEKYSLKLWPGWQLKNEQPLRKKEQRRTIHISNF</sequence>
<comment type="caution">
    <text evidence="1">The sequence shown here is derived from an EMBL/GenBank/DDBJ whole genome shotgun (WGS) entry which is preliminary data.</text>
</comment>
<accession>A0A397JPR2</accession>
<protein>
    <submittedName>
        <fullName evidence="1">Uncharacterized protein</fullName>
    </submittedName>
</protein>
<evidence type="ECO:0000313" key="2">
    <source>
        <dbReference type="Proteomes" id="UP000266861"/>
    </source>
</evidence>
<evidence type="ECO:0000313" key="1">
    <source>
        <dbReference type="EMBL" id="RHZ86893.1"/>
    </source>
</evidence>
<dbReference type="AlphaFoldDB" id="A0A397JPR2"/>
<organism evidence="1 2">
    <name type="scientific">Diversispora epigaea</name>
    <dbReference type="NCBI Taxonomy" id="1348612"/>
    <lineage>
        <taxon>Eukaryota</taxon>
        <taxon>Fungi</taxon>
        <taxon>Fungi incertae sedis</taxon>
        <taxon>Mucoromycota</taxon>
        <taxon>Glomeromycotina</taxon>
        <taxon>Glomeromycetes</taxon>
        <taxon>Diversisporales</taxon>
        <taxon>Diversisporaceae</taxon>
        <taxon>Diversispora</taxon>
    </lineage>
</organism>
<dbReference type="Proteomes" id="UP000266861">
    <property type="component" value="Unassembled WGS sequence"/>
</dbReference>
<gene>
    <name evidence="1" type="ORF">Glove_43g86</name>
</gene>
<proteinExistence type="predicted"/>
<dbReference type="EMBL" id="PQFF01000041">
    <property type="protein sequence ID" value="RHZ86893.1"/>
    <property type="molecule type" value="Genomic_DNA"/>
</dbReference>
<reference evidence="1 2" key="1">
    <citation type="submission" date="2018-08" db="EMBL/GenBank/DDBJ databases">
        <title>Genome and evolution of the arbuscular mycorrhizal fungus Diversispora epigaea (formerly Glomus versiforme) and its bacterial endosymbionts.</title>
        <authorList>
            <person name="Sun X."/>
            <person name="Fei Z."/>
            <person name="Harrison M."/>
        </authorList>
    </citation>
    <scope>NUCLEOTIDE SEQUENCE [LARGE SCALE GENOMIC DNA]</scope>
    <source>
        <strain evidence="1 2">IT104</strain>
    </source>
</reference>
<name>A0A397JPR2_9GLOM</name>
<keyword evidence="2" id="KW-1185">Reference proteome</keyword>